<reference evidence="1" key="1">
    <citation type="submission" date="2022-10" db="EMBL/GenBank/DDBJ databases">
        <authorList>
            <person name="Yu W.X."/>
        </authorList>
    </citation>
    <scope>NUCLEOTIDE SEQUENCE</scope>
    <source>
        <strain evidence="1">D04</strain>
    </source>
</reference>
<organism evidence="1 2">
    <name type="scientific">Plebeiibacterium marinum</name>
    <dbReference type="NCBI Taxonomy" id="2992111"/>
    <lineage>
        <taxon>Bacteria</taxon>
        <taxon>Pseudomonadati</taxon>
        <taxon>Bacteroidota</taxon>
        <taxon>Bacteroidia</taxon>
        <taxon>Marinilabiliales</taxon>
        <taxon>Marinilabiliaceae</taxon>
        <taxon>Plebeiibacterium</taxon>
    </lineage>
</organism>
<keyword evidence="2" id="KW-1185">Reference proteome</keyword>
<proteinExistence type="predicted"/>
<gene>
    <name evidence="1" type="ORF">OM074_07930</name>
</gene>
<comment type="caution">
    <text evidence="1">The sequence shown here is derived from an EMBL/GenBank/DDBJ whole genome shotgun (WGS) entry which is preliminary data.</text>
</comment>
<dbReference type="RefSeq" id="WP_301198925.1">
    <property type="nucleotide sequence ID" value="NZ_JAPDPI010000013.1"/>
</dbReference>
<evidence type="ECO:0000313" key="1">
    <source>
        <dbReference type="EMBL" id="MCW3805554.1"/>
    </source>
</evidence>
<sequence>MVTSGRKIYFYIISLLIINTSCIREAYYITGNAVVIDDETLAPVSNSSIVSQCFYQENIDKSSFDIQHSKTDSLGSFSLEFNKGYKISMVIDAEDYMKNIIQYNPRRDQLPDTIYLKRRVSFETSAAKAPKANLLEKKLGQ</sequence>
<protein>
    <submittedName>
        <fullName evidence="1">Uncharacterized protein</fullName>
    </submittedName>
</protein>
<dbReference type="Proteomes" id="UP001207408">
    <property type="component" value="Unassembled WGS sequence"/>
</dbReference>
<dbReference type="EMBL" id="JAPDPI010000013">
    <property type="protein sequence ID" value="MCW3805554.1"/>
    <property type="molecule type" value="Genomic_DNA"/>
</dbReference>
<name>A0AAE3SJJ9_9BACT</name>
<accession>A0AAE3SJJ9</accession>
<evidence type="ECO:0000313" key="2">
    <source>
        <dbReference type="Proteomes" id="UP001207408"/>
    </source>
</evidence>
<dbReference type="AlphaFoldDB" id="A0AAE3SJJ9"/>